<evidence type="ECO:0000313" key="6">
    <source>
        <dbReference type="Proteomes" id="UP000236724"/>
    </source>
</evidence>
<keyword evidence="6" id="KW-1185">Reference proteome</keyword>
<dbReference type="InterPro" id="IPR015943">
    <property type="entry name" value="WD40/YVTN_repeat-like_dom_sf"/>
</dbReference>
<dbReference type="PRINTS" id="PR00320">
    <property type="entry name" value="GPROTEINBRPT"/>
</dbReference>
<evidence type="ECO:0000256" key="2">
    <source>
        <dbReference type="ARBA" id="ARBA00022737"/>
    </source>
</evidence>
<dbReference type="SMART" id="SM00320">
    <property type="entry name" value="WD40"/>
    <property type="match status" value="14"/>
</dbReference>
<feature type="repeat" description="WD" evidence="3">
    <location>
        <begin position="1033"/>
        <end position="1065"/>
    </location>
</feature>
<dbReference type="SUPFAM" id="SSF63829">
    <property type="entry name" value="Calcium-dependent phosphotriesterase"/>
    <property type="match status" value="1"/>
</dbReference>
<dbReference type="Gene3D" id="2.130.10.10">
    <property type="entry name" value="YVTN repeat-like/Quinoprotein amine dehydrogenase"/>
    <property type="match status" value="3"/>
</dbReference>
<dbReference type="RefSeq" id="WP_103920808.1">
    <property type="nucleotide sequence ID" value="NZ_FMSV02000515.1"/>
</dbReference>
<feature type="repeat" description="WD" evidence="3">
    <location>
        <begin position="1238"/>
        <end position="1270"/>
    </location>
</feature>
<name>A0A1H6FDJ8_9GAMM</name>
<dbReference type="CDD" id="cd00200">
    <property type="entry name" value="WD40"/>
    <property type="match status" value="2"/>
</dbReference>
<dbReference type="PROSITE" id="PS50082">
    <property type="entry name" value="WD_REPEATS_2"/>
    <property type="match status" value="12"/>
</dbReference>
<dbReference type="InterPro" id="IPR027417">
    <property type="entry name" value="P-loop_NTPase"/>
</dbReference>
<dbReference type="InterPro" id="IPR049052">
    <property type="entry name" value="nSTAND1"/>
</dbReference>
<feature type="repeat" description="WD" evidence="3">
    <location>
        <begin position="1074"/>
        <end position="1115"/>
    </location>
</feature>
<evidence type="ECO:0000259" key="4">
    <source>
        <dbReference type="Pfam" id="PF20703"/>
    </source>
</evidence>
<feature type="domain" description="Novel STAND NTPase 1" evidence="4">
    <location>
        <begin position="205"/>
        <end position="649"/>
    </location>
</feature>
<dbReference type="Pfam" id="PF00400">
    <property type="entry name" value="WD40"/>
    <property type="match status" value="12"/>
</dbReference>
<dbReference type="Proteomes" id="UP000236724">
    <property type="component" value="Unassembled WGS sequence"/>
</dbReference>
<dbReference type="InterPro" id="IPR019775">
    <property type="entry name" value="WD40_repeat_CS"/>
</dbReference>
<keyword evidence="1 3" id="KW-0853">WD repeat</keyword>
<feature type="repeat" description="WD" evidence="3">
    <location>
        <begin position="1116"/>
        <end position="1157"/>
    </location>
</feature>
<dbReference type="PROSITE" id="PS50294">
    <property type="entry name" value="WD_REPEATS_REGION"/>
    <property type="match status" value="11"/>
</dbReference>
<dbReference type="InterPro" id="IPR001680">
    <property type="entry name" value="WD40_rpt"/>
</dbReference>
<sequence length="1512" mass="170018">MSVLTIFVSSPGDVNEERVITARVIKRLSEYFADRVKLEPLFWEHEPMLMTETFQTQIKPPSETDIFLGILWARIGTRLPANITRPDGSRYESGTEYEFEDAWAGFEQYGKPEILIYRKMAAAHINPDMPDYQARLAQKQALDVFNRKWFQDEEGSFVAAFNPFNNLAEFEERLEDHLRKLIERRYPSTDTDTHLHAITWRQGSPFRGLDYFTEQHTSVFFGRTRMVSEILEMLRNNALHKQAFLLISGMSGSGKSSLLRSGVLPMLTQPGVIEGVAAWKQILLNLAEIQHEPLLALAAAIEQNLELSCARAHSQPYAKRTTPPLLVLLNNILRAEQLDTHLAQELEQCMCERLNQIAYSMGAQAGQVRVIISLDQLDALFSLPQLKPEALHSFFQALAWLSQTGLVWVLATLRSDFYPRIAEYPILAKLVAGNGQYLLTVPTVGELSQMIRLPAYAAGLQFESNEETGTRLDEELLQSMVKNPENLALLEFTLDALYEQRSATGYLTFAAYELLGGLEGALAQRAEMVYHNVSVEAQMAMPTLMRTLISLDNDNNMPITGRRFLYQESDAEQPRYSAMQELLEAFIKARLVVTDRAEDGISIARITHDSLLQHWPRLQNWVTENYHLLQMRVRIKTAARLWIEEKHNPELLLPEGKPLSQGEELLRQWPESIDPFIHEYIECSLRAVTEHHRALEQQTVAKLRLSRRLAEAFAMLAILAVLSGLYAYQQSHKAEQHALLAQQQAVLAEQDKNHALRTQSMFLSALAQQEAKDGQIATALSLSLEALPRLTGDSDKQRPYAVAAEISLRKSVSDLRERHILRGHNAGIWNLDFSADGKWLASAGDDNQVRLWNTGNGQLKTVFNGHQNQVWDVVFSPDQERLLTASLDSTARLWNVHSGALLVNLAGHSGELYHANFSPDGNRIASAAQDGTIHIWDGQSGMLDKVLRGHQGAVFNAVFSPVAGIDLLASASRDGTVRIWDLTTGKTRLILSEHEEQVNQVLFSPQGEHLLSISDDGVALLWDVNTGERLQRMDKHQAAINAARFSPDGRWVATASQDKTAILWNDKGEAKHRLRAHQGAVTSLAFSPDSMQLATASRDGKLRLWKTRSGRLQATLVGHESAIHKVEFSPDGQLLASASKDQTLRLWQTRPTTITAQLSANTDLQQLHFSPDSQYALGIFANTLKVWNTHMGHLIKRIQTPTTTLTASFSPNAERLLSGHQDHHARLWHVKTGQFEVLRGHHDEVHFTAFSPDGKTLLTASLDNEIRLWNRYGRLKMILGGHSNAPIQAASFSPDSQLFASTARNQGIDIWSSQGLFLRKLAIAGFIKQLLFSPSGETLLSVGKNVKGQGIASLWSVTDGHLLQTLEGHEGEVYKAAFSTDGNTIATASWDGSIRLWESASGLLQQQFDGHRGWVTDIRFCAQDKRLLSLSRDGSVRLWSRKSGEELGWVNRNMHHSGLARFSDNCEYLMTDYHQHVYLWKVLPELKQVIFHARNILPEPLTPAQRKRFFIE</sequence>
<dbReference type="InterPro" id="IPR036322">
    <property type="entry name" value="WD40_repeat_dom_sf"/>
</dbReference>
<dbReference type="Gene3D" id="3.40.50.300">
    <property type="entry name" value="P-loop containing nucleotide triphosphate hydrolases"/>
    <property type="match status" value="1"/>
</dbReference>
<dbReference type="PANTHER" id="PTHR19848">
    <property type="entry name" value="WD40 REPEAT PROTEIN"/>
    <property type="match status" value="1"/>
</dbReference>
<gene>
    <name evidence="5" type="ORF">MBHS_02973</name>
</gene>
<dbReference type="PROSITE" id="PS00678">
    <property type="entry name" value="WD_REPEATS_1"/>
    <property type="match status" value="3"/>
</dbReference>
<feature type="repeat" description="WD" evidence="3">
    <location>
        <begin position="1208"/>
        <end position="1238"/>
    </location>
</feature>
<dbReference type="SUPFAM" id="SSF50978">
    <property type="entry name" value="WD40 repeat-like"/>
    <property type="match status" value="2"/>
</dbReference>
<feature type="repeat" description="WD" evidence="3">
    <location>
        <begin position="947"/>
        <end position="990"/>
    </location>
</feature>
<keyword evidence="2" id="KW-0677">Repeat</keyword>
<dbReference type="Pfam" id="PF20703">
    <property type="entry name" value="nSTAND1"/>
    <property type="match status" value="1"/>
</dbReference>
<accession>A0A1H6FDJ8</accession>
<protein>
    <submittedName>
        <fullName evidence="5">Translocation protein TolB</fullName>
    </submittedName>
</protein>
<feature type="repeat" description="WD" evidence="3">
    <location>
        <begin position="905"/>
        <end position="937"/>
    </location>
</feature>
<evidence type="ECO:0000256" key="3">
    <source>
        <dbReference type="PROSITE-ProRule" id="PRU00221"/>
    </source>
</evidence>
<dbReference type="PANTHER" id="PTHR19848:SF8">
    <property type="entry name" value="F-BOX AND WD REPEAT DOMAIN CONTAINING 7"/>
    <property type="match status" value="1"/>
</dbReference>
<feature type="repeat" description="WD" evidence="3">
    <location>
        <begin position="863"/>
        <end position="904"/>
    </location>
</feature>
<proteinExistence type="predicted"/>
<dbReference type="InterPro" id="IPR020472">
    <property type="entry name" value="WD40_PAC1"/>
</dbReference>
<dbReference type="OrthoDB" id="5623591at2"/>
<dbReference type="EMBL" id="FMSV02000515">
    <property type="protein sequence ID" value="SEH07104.1"/>
    <property type="molecule type" value="Genomic_DNA"/>
</dbReference>
<evidence type="ECO:0000313" key="5">
    <source>
        <dbReference type="EMBL" id="SEH07104.1"/>
    </source>
</evidence>
<evidence type="ECO:0000256" key="1">
    <source>
        <dbReference type="ARBA" id="ARBA00022574"/>
    </source>
</evidence>
<dbReference type="SUPFAM" id="SSF52540">
    <property type="entry name" value="P-loop containing nucleoside triphosphate hydrolases"/>
    <property type="match status" value="1"/>
</dbReference>
<feature type="repeat" description="WD" evidence="3">
    <location>
        <begin position="1408"/>
        <end position="1449"/>
    </location>
</feature>
<organism evidence="5 6">
    <name type="scientific">Candidatus Venteria ishoeyi</name>
    <dbReference type="NCBI Taxonomy" id="1899563"/>
    <lineage>
        <taxon>Bacteria</taxon>
        <taxon>Pseudomonadati</taxon>
        <taxon>Pseudomonadota</taxon>
        <taxon>Gammaproteobacteria</taxon>
        <taxon>Thiotrichales</taxon>
        <taxon>Thiotrichaceae</taxon>
        <taxon>Venteria</taxon>
    </lineage>
</organism>
<reference evidence="5 6" key="1">
    <citation type="submission" date="2016-10" db="EMBL/GenBank/DDBJ databases">
        <authorList>
            <person name="de Groot N.N."/>
        </authorList>
    </citation>
    <scope>NUCLEOTIDE SEQUENCE [LARGE SCALE GENOMIC DNA]</scope>
    <source>
        <strain evidence="5">MBHS1</strain>
    </source>
</reference>
<feature type="repeat" description="WD" evidence="3">
    <location>
        <begin position="991"/>
        <end position="1032"/>
    </location>
</feature>
<feature type="repeat" description="WD" evidence="3">
    <location>
        <begin position="821"/>
        <end position="862"/>
    </location>
</feature>
<feature type="repeat" description="WD" evidence="3">
    <location>
        <begin position="1366"/>
        <end position="1407"/>
    </location>
</feature>